<dbReference type="GO" id="GO:0008171">
    <property type="term" value="F:O-methyltransferase activity"/>
    <property type="evidence" value="ECO:0007669"/>
    <property type="project" value="InterPro"/>
</dbReference>
<dbReference type="CDD" id="cd02440">
    <property type="entry name" value="AdoMet_MTases"/>
    <property type="match status" value="1"/>
</dbReference>
<dbReference type="KEGG" id="hcq:109512545"/>
<evidence type="ECO:0000256" key="2">
    <source>
        <dbReference type="ARBA" id="ARBA00022679"/>
    </source>
</evidence>
<keyword evidence="5" id="KW-0812">Transmembrane</keyword>
<keyword evidence="7" id="KW-1185">Reference proteome</keyword>
<dbReference type="OMA" id="PAYFEWA"/>
<keyword evidence="5" id="KW-1133">Transmembrane helix</keyword>
<name>A0A3Q2XNN2_HIPCM</name>
<protein>
    <submittedName>
        <fullName evidence="6">Catechol-O-methyltransferase domain containing 1</fullName>
    </submittedName>
</protein>
<dbReference type="PROSITE" id="PS51682">
    <property type="entry name" value="SAM_OMT_I"/>
    <property type="match status" value="1"/>
</dbReference>
<keyword evidence="1" id="KW-0489">Methyltransferase</keyword>
<accession>A0A3Q2XNN2</accession>
<dbReference type="Gene3D" id="3.40.50.150">
    <property type="entry name" value="Vaccinia Virus protein VP39"/>
    <property type="match status" value="1"/>
</dbReference>
<dbReference type="InterPro" id="IPR050362">
    <property type="entry name" value="Cation-dep_OMT"/>
</dbReference>
<keyword evidence="5" id="KW-0472">Membrane</keyword>
<reference evidence="6" key="1">
    <citation type="submission" date="2025-08" db="UniProtKB">
        <authorList>
            <consortium name="Ensembl"/>
        </authorList>
    </citation>
    <scope>IDENTIFICATION</scope>
</reference>
<comment type="similarity">
    <text evidence="4">Belongs to the class I-like SAM-binding methyltransferase superfamily. Cation-dependent O-methyltransferase family.</text>
</comment>
<dbReference type="SUPFAM" id="SSF53335">
    <property type="entry name" value="S-adenosyl-L-methionine-dependent methyltransferases"/>
    <property type="match status" value="1"/>
</dbReference>
<sequence length="267" mass="29753">MSNSEHWSQTKTDQSLLWRENMAAGIQFLFCLGLSVLLTGLGRTVIVGKSHSRGKDDPVLQYVVNNSLREHPVLTKLKLRTLDDQWHAMMVSVEQAQLMANLIKLINATKAIEIGMYTGYNALSMALAMPENGRVVACETNDAYVEIAKPFFKEAEVENKINIRLQMAMTTLDELIAAAETGTFDFVFIDADKSNYDGYYEKSLELVRKGGIIAIDNVLWSGRVVDPAPDDVTSRTLDALNKKLHKDQRIDLSMLTVGDGLSIAIKR</sequence>
<evidence type="ECO:0000256" key="5">
    <source>
        <dbReference type="SAM" id="Phobius"/>
    </source>
</evidence>
<evidence type="ECO:0000256" key="1">
    <source>
        <dbReference type="ARBA" id="ARBA00022603"/>
    </source>
</evidence>
<dbReference type="RefSeq" id="XP_019719933.1">
    <property type="nucleotide sequence ID" value="XM_019864374.1"/>
</dbReference>
<dbReference type="GeneTree" id="ENSGT00390000004409"/>
<dbReference type="Proteomes" id="UP000264820">
    <property type="component" value="Unplaced"/>
</dbReference>
<dbReference type="GO" id="GO:0008757">
    <property type="term" value="F:S-adenosylmethionine-dependent methyltransferase activity"/>
    <property type="evidence" value="ECO:0007669"/>
    <property type="project" value="TreeGrafter"/>
</dbReference>
<reference evidence="6" key="2">
    <citation type="submission" date="2025-09" db="UniProtKB">
        <authorList>
            <consortium name="Ensembl"/>
        </authorList>
    </citation>
    <scope>IDENTIFICATION</scope>
</reference>
<dbReference type="Ensembl" id="ENSHCOT00000011806.1">
    <property type="protein sequence ID" value="ENSHCOP00000001621.1"/>
    <property type="gene ID" value="ENSHCOG00000002598.1"/>
</dbReference>
<organism evidence="6 7">
    <name type="scientific">Hippocampus comes</name>
    <name type="common">Tiger tail seahorse</name>
    <dbReference type="NCBI Taxonomy" id="109280"/>
    <lineage>
        <taxon>Eukaryota</taxon>
        <taxon>Metazoa</taxon>
        <taxon>Chordata</taxon>
        <taxon>Craniata</taxon>
        <taxon>Vertebrata</taxon>
        <taxon>Euteleostomi</taxon>
        <taxon>Actinopterygii</taxon>
        <taxon>Neopterygii</taxon>
        <taxon>Teleostei</taxon>
        <taxon>Neoteleostei</taxon>
        <taxon>Acanthomorphata</taxon>
        <taxon>Syngnathiaria</taxon>
        <taxon>Syngnathiformes</taxon>
        <taxon>Syngnathoidei</taxon>
        <taxon>Syngnathidae</taxon>
        <taxon>Hippocampus</taxon>
    </lineage>
</organism>
<keyword evidence="3" id="KW-0949">S-adenosyl-L-methionine</keyword>
<dbReference type="Pfam" id="PF01596">
    <property type="entry name" value="Methyltransf_3"/>
    <property type="match status" value="1"/>
</dbReference>
<dbReference type="PANTHER" id="PTHR10509">
    <property type="entry name" value="O-METHYLTRANSFERASE-RELATED"/>
    <property type="match status" value="1"/>
</dbReference>
<evidence type="ECO:0000256" key="4">
    <source>
        <dbReference type="ARBA" id="ARBA00023453"/>
    </source>
</evidence>
<dbReference type="STRING" id="109280.ENSHCOP00000001621"/>
<dbReference type="InterPro" id="IPR029063">
    <property type="entry name" value="SAM-dependent_MTases_sf"/>
</dbReference>
<evidence type="ECO:0000313" key="6">
    <source>
        <dbReference type="Ensembl" id="ENSHCOP00000001621.1"/>
    </source>
</evidence>
<dbReference type="GO" id="GO:0032259">
    <property type="term" value="P:methylation"/>
    <property type="evidence" value="ECO:0007669"/>
    <property type="project" value="UniProtKB-KW"/>
</dbReference>
<keyword evidence="2" id="KW-0808">Transferase</keyword>
<feature type="transmembrane region" description="Helical" evidence="5">
    <location>
        <begin position="24"/>
        <end position="46"/>
    </location>
</feature>
<dbReference type="OrthoDB" id="10251242at2759"/>
<proteinExistence type="inferred from homology"/>
<evidence type="ECO:0000256" key="3">
    <source>
        <dbReference type="ARBA" id="ARBA00022691"/>
    </source>
</evidence>
<dbReference type="InterPro" id="IPR002935">
    <property type="entry name" value="SAM_O-MeTrfase"/>
</dbReference>
<dbReference type="PANTHER" id="PTHR10509:SF93">
    <property type="entry name" value="CATECHOL O-METHYLTRANSFERASE DOMAIN-CONTAINING PROTEIN 1"/>
    <property type="match status" value="1"/>
</dbReference>
<evidence type="ECO:0000313" key="7">
    <source>
        <dbReference type="Proteomes" id="UP000264820"/>
    </source>
</evidence>
<dbReference type="GeneID" id="109512545"/>
<dbReference type="AlphaFoldDB" id="A0A3Q2XNN2"/>